<protein>
    <recommendedName>
        <fullName evidence="3">DUF3347 domain-containing protein</fullName>
    </recommendedName>
</protein>
<dbReference type="Proteomes" id="UP000231926">
    <property type="component" value="Unassembled WGS sequence"/>
</dbReference>
<dbReference type="AlphaFoldDB" id="A0A2M9YDS0"/>
<proteinExistence type="predicted"/>
<dbReference type="NCBIfam" id="NF047615">
    <property type="entry name" value="LIC13259_LIC11441_fam"/>
    <property type="match status" value="1"/>
</dbReference>
<name>A0A2M9YDS0_9LEPT</name>
<dbReference type="RefSeq" id="WP_100710184.1">
    <property type="nucleotide sequence ID" value="NZ_NPDR01000003.1"/>
</dbReference>
<organism evidence="1 2">
    <name type="scientific">Leptospira saintgironsiae</name>
    <dbReference type="NCBI Taxonomy" id="2023183"/>
    <lineage>
        <taxon>Bacteria</taxon>
        <taxon>Pseudomonadati</taxon>
        <taxon>Spirochaetota</taxon>
        <taxon>Spirochaetia</taxon>
        <taxon>Leptospirales</taxon>
        <taxon>Leptospiraceae</taxon>
        <taxon>Leptospira</taxon>
    </lineage>
</organism>
<dbReference type="OrthoDB" id="5294039at2"/>
<evidence type="ECO:0000313" key="1">
    <source>
        <dbReference type="EMBL" id="PJZ49623.1"/>
    </source>
</evidence>
<reference evidence="1 2" key="1">
    <citation type="submission" date="2017-07" db="EMBL/GenBank/DDBJ databases">
        <title>Leptospira spp. isolated from tropical soils.</title>
        <authorList>
            <person name="Thibeaux R."/>
            <person name="Iraola G."/>
            <person name="Ferres I."/>
            <person name="Bierque E."/>
            <person name="Girault D."/>
            <person name="Soupe-Gilbert M.-E."/>
            <person name="Picardeau M."/>
            <person name="Goarant C."/>
        </authorList>
    </citation>
    <scope>NUCLEOTIDE SEQUENCE [LARGE SCALE GENOMIC DNA]</scope>
    <source>
        <strain evidence="1 2">FH4-C-A2</strain>
    </source>
</reference>
<evidence type="ECO:0008006" key="3">
    <source>
        <dbReference type="Google" id="ProtNLM"/>
    </source>
</evidence>
<keyword evidence="2" id="KW-1185">Reference proteome</keyword>
<dbReference type="EMBL" id="NPDR01000003">
    <property type="protein sequence ID" value="PJZ49623.1"/>
    <property type="molecule type" value="Genomic_DNA"/>
</dbReference>
<sequence>MKKSHYLFLIFILSAGNLFPHEGKETFVLREVVKIHSSIFSENPGNLNVQKLLQLLKENADHKKDTEKFKAALPIAEELGKTTDLSKKRELFERLSNELESIVGHHDKSGVSVFYCPMLKKKWLASGKEIKNPYDSKMKNCGEIIHEAK</sequence>
<evidence type="ECO:0000313" key="2">
    <source>
        <dbReference type="Proteomes" id="UP000231926"/>
    </source>
</evidence>
<accession>A0A2M9YDS0</accession>
<comment type="caution">
    <text evidence="1">The sequence shown here is derived from an EMBL/GenBank/DDBJ whole genome shotgun (WGS) entry which is preliminary data.</text>
</comment>
<gene>
    <name evidence="1" type="ORF">CH362_09930</name>
</gene>